<evidence type="ECO:0008006" key="4">
    <source>
        <dbReference type="Google" id="ProtNLM"/>
    </source>
</evidence>
<sequence length="200" mass="20790">MRNGSIVASAAAIATGLLLSACGDGAAVPGGERAAPGDDITAPGTTLEIGERAVVPFEHKRDKRGVPGTVVEKGTIAITVTGVEKGAPADLPQSGGSTIDERITPYYISFTAENLDGSTLDNARVELHGRLDGGRSTSLAMGFAQGVDKCESKSAPRFFDEPGLSFTSCTIEPSLHGEDVAEVHFTDAPDYEDSPVVWTR</sequence>
<organism evidence="2 3">
    <name type="scientific">Prauserella rugosa</name>
    <dbReference type="NCBI Taxonomy" id="43354"/>
    <lineage>
        <taxon>Bacteria</taxon>
        <taxon>Bacillati</taxon>
        <taxon>Actinomycetota</taxon>
        <taxon>Actinomycetes</taxon>
        <taxon>Pseudonocardiales</taxon>
        <taxon>Pseudonocardiaceae</taxon>
        <taxon>Prauserella</taxon>
    </lineage>
</organism>
<dbReference type="EMBL" id="VLJV01000001">
    <property type="protein sequence ID" value="TWH19357.1"/>
    <property type="molecule type" value="Genomic_DNA"/>
</dbReference>
<name>A0A660CBT5_9PSEU</name>
<evidence type="ECO:0000313" key="2">
    <source>
        <dbReference type="EMBL" id="TWH19357.1"/>
    </source>
</evidence>
<reference evidence="2 3" key="1">
    <citation type="submission" date="2019-07" db="EMBL/GenBank/DDBJ databases">
        <title>R&amp;d 2014.</title>
        <authorList>
            <person name="Klenk H.-P."/>
        </authorList>
    </citation>
    <scope>NUCLEOTIDE SEQUENCE [LARGE SCALE GENOMIC DNA]</scope>
    <source>
        <strain evidence="2 3">DSM 43194</strain>
    </source>
</reference>
<dbReference type="AlphaFoldDB" id="A0A660CBT5"/>
<protein>
    <recommendedName>
        <fullName evidence="4">Lipoprotein</fullName>
    </recommendedName>
</protein>
<feature type="chain" id="PRO_5038951750" description="Lipoprotein" evidence="1">
    <location>
        <begin position="27"/>
        <end position="200"/>
    </location>
</feature>
<evidence type="ECO:0000256" key="1">
    <source>
        <dbReference type="SAM" id="SignalP"/>
    </source>
</evidence>
<keyword evidence="3" id="KW-1185">Reference proteome</keyword>
<accession>A0A660CBT5</accession>
<keyword evidence="1" id="KW-0732">Signal</keyword>
<evidence type="ECO:0000313" key="3">
    <source>
        <dbReference type="Proteomes" id="UP000317303"/>
    </source>
</evidence>
<proteinExistence type="predicted"/>
<feature type="signal peptide" evidence="1">
    <location>
        <begin position="1"/>
        <end position="26"/>
    </location>
</feature>
<gene>
    <name evidence="2" type="ORF">JD82_01180</name>
</gene>
<comment type="caution">
    <text evidence="2">The sequence shown here is derived from an EMBL/GenBank/DDBJ whole genome shotgun (WGS) entry which is preliminary data.</text>
</comment>
<dbReference type="PROSITE" id="PS51257">
    <property type="entry name" value="PROKAR_LIPOPROTEIN"/>
    <property type="match status" value="1"/>
</dbReference>
<dbReference type="Proteomes" id="UP000317303">
    <property type="component" value="Unassembled WGS sequence"/>
</dbReference>